<dbReference type="GO" id="GO:0005975">
    <property type="term" value="P:carbohydrate metabolic process"/>
    <property type="evidence" value="ECO:0007669"/>
    <property type="project" value="UniProtKB-ARBA"/>
</dbReference>
<keyword evidence="4" id="KW-0732">Signal</keyword>
<dbReference type="InterPro" id="IPR042229">
    <property type="entry name" value="Listeria/Bacterioides_rpt_sf"/>
</dbReference>
<comment type="subcellular location">
    <subcellularLocation>
        <location evidence="1">Cell envelope</location>
    </subcellularLocation>
</comment>
<dbReference type="Gene3D" id="2.60.40.4270">
    <property type="entry name" value="Listeria-Bacteroides repeat domain"/>
    <property type="match status" value="1"/>
</dbReference>
<accession>A0A087EKH1</accession>
<evidence type="ECO:0000256" key="4">
    <source>
        <dbReference type="SAM" id="SignalP"/>
    </source>
</evidence>
<keyword evidence="6" id="KW-1185">Reference proteome</keyword>
<feature type="compositionally biased region" description="Acidic residues" evidence="2">
    <location>
        <begin position="664"/>
        <end position="679"/>
    </location>
</feature>
<dbReference type="Gene3D" id="2.60.40.10">
    <property type="entry name" value="Immunoglobulins"/>
    <property type="match status" value="1"/>
</dbReference>
<feature type="signal peptide" evidence="4">
    <location>
        <begin position="1"/>
        <end position="34"/>
    </location>
</feature>
<dbReference type="AlphaFoldDB" id="A0A087EKH1"/>
<proteinExistence type="predicted"/>
<feature type="chain" id="PRO_5043321339" evidence="4">
    <location>
        <begin position="35"/>
        <end position="679"/>
    </location>
</feature>
<keyword evidence="3" id="KW-0812">Transmembrane</keyword>
<gene>
    <name evidence="5" type="ORF">BITS_0609</name>
</gene>
<dbReference type="InterPro" id="IPR013783">
    <property type="entry name" value="Ig-like_fold"/>
</dbReference>
<dbReference type="Pfam" id="PF09479">
    <property type="entry name" value="Flg_new"/>
    <property type="match status" value="1"/>
</dbReference>
<dbReference type="NCBIfam" id="TIGR02543">
    <property type="entry name" value="List_Bact_rpt"/>
    <property type="match status" value="1"/>
</dbReference>
<reference evidence="5 6" key="1">
    <citation type="submission" date="2014-03" db="EMBL/GenBank/DDBJ databases">
        <title>Genomics of Bifidobacteria.</title>
        <authorList>
            <person name="Ventura M."/>
            <person name="Milani C."/>
            <person name="Lugli G.A."/>
        </authorList>
    </citation>
    <scope>NUCLEOTIDE SEQUENCE [LARGE SCALE GENOMIC DNA]</scope>
    <source>
        <strain evidence="5 6">JCM 13495</strain>
    </source>
</reference>
<protein>
    <submittedName>
        <fullName evidence="5">Cell wall/surface repeat protein</fullName>
    </submittedName>
</protein>
<dbReference type="NCBIfam" id="TIGR01167">
    <property type="entry name" value="LPXTG_anchor"/>
    <property type="match status" value="1"/>
</dbReference>
<dbReference type="Proteomes" id="UP000029080">
    <property type="component" value="Unassembled WGS sequence"/>
</dbReference>
<dbReference type="InterPro" id="IPR013378">
    <property type="entry name" value="InlB-like_B-rpt"/>
</dbReference>
<organism evidence="5 6">
    <name type="scientific">Bifidobacterium tsurumiense</name>
    <dbReference type="NCBI Taxonomy" id="356829"/>
    <lineage>
        <taxon>Bacteria</taxon>
        <taxon>Bacillati</taxon>
        <taxon>Actinomycetota</taxon>
        <taxon>Actinomycetes</taxon>
        <taxon>Bifidobacteriales</taxon>
        <taxon>Bifidobacteriaceae</taxon>
        <taxon>Bifidobacterium</taxon>
    </lineage>
</organism>
<comment type="caution">
    <text evidence="5">The sequence shown here is derived from an EMBL/GenBank/DDBJ whole genome shotgun (WGS) entry which is preliminary data.</text>
</comment>
<dbReference type="GO" id="GO:0030313">
    <property type="term" value="C:cell envelope"/>
    <property type="evidence" value="ECO:0007669"/>
    <property type="project" value="UniProtKB-SubCell"/>
</dbReference>
<dbReference type="RefSeq" id="WP_018142636.1">
    <property type="nucleotide sequence ID" value="NZ_JGZU01000003.1"/>
</dbReference>
<evidence type="ECO:0000256" key="2">
    <source>
        <dbReference type="SAM" id="MobiDB-lite"/>
    </source>
</evidence>
<dbReference type="eggNOG" id="COG4932">
    <property type="taxonomic scope" value="Bacteria"/>
</dbReference>
<feature type="transmembrane region" description="Helical" evidence="3">
    <location>
        <begin position="629"/>
        <end position="652"/>
    </location>
</feature>
<evidence type="ECO:0000313" key="5">
    <source>
        <dbReference type="EMBL" id="KFJ08272.1"/>
    </source>
</evidence>
<dbReference type="EMBL" id="JGZU01000003">
    <property type="protein sequence ID" value="KFJ08272.1"/>
    <property type="molecule type" value="Genomic_DNA"/>
</dbReference>
<keyword evidence="3" id="KW-1133">Transmembrane helix</keyword>
<dbReference type="STRING" id="356829.BITS_0609"/>
<feature type="region of interest" description="Disordered" evidence="2">
    <location>
        <begin position="658"/>
        <end position="679"/>
    </location>
</feature>
<evidence type="ECO:0000256" key="3">
    <source>
        <dbReference type="SAM" id="Phobius"/>
    </source>
</evidence>
<sequence>MKKSSIVKVRSILISFLVAIFVISITAQTFPAFAAYDTAMNNGSVTNDSATTTTSQEGISFEHTLYFTATDDTNSTVKSNLSTNNPAVHDSVVNLDKLTPDSNGAYHFNAVVEITASKDVANMNYDLMVPGAAGSSSSGPQVQMSQAPQFSGVNAQQVQAKTQYSHKSVPGKYFSQTDYEQKYSMNDVYFMYVHGPLSAGQKLTITLPYVLTNADSLDLTRTTAPVQFSENVGGYGITPWGLYTNTDLTTASLRFARTDSLPYAHEWTLYAPYKSDYEGVTHNSINYIYTVNNQISHSTSLDYTYTDVPQISNDVVGLDYTDVSYKNSNESTYTPLTQMFAQNKMAYNRNGSYRIKLDKVKKAFDGTGWSTNGMYTEFYTYTTDSSGLVIHGVNDEDKTLPENLFYIELWHYISAASNICLTVGDTFNPDDGLYWVHPYNKDEVRAPLHDSTQSKLIDVTYTDASGETVANIDTSKPGKYTVTYRYWNADEKTGERSSVSTTAQTQVYISASKNASCPPEYSATVSYNNNGGKGSIDSQTVSYTIDHPGQVTLSDGNAFSRDGYSFKGWNTQADGSGTFYAPSSDLSNITSDITLYALWEKNEVNSTVYIPTAEQGAQSQSHNLAHTGAAVAGFAVIAGILLVAGITLVLFLRRRQSDNNGADTPEDSTSDTDIDSTLS</sequence>
<evidence type="ECO:0000256" key="1">
    <source>
        <dbReference type="ARBA" id="ARBA00004196"/>
    </source>
</evidence>
<dbReference type="OrthoDB" id="3240627at2"/>
<name>A0A087EKH1_9BIFI</name>
<evidence type="ECO:0000313" key="6">
    <source>
        <dbReference type="Proteomes" id="UP000029080"/>
    </source>
</evidence>
<keyword evidence="3" id="KW-0472">Membrane</keyword>